<accession>A0A1M6LIA5</accession>
<dbReference type="SUPFAM" id="SSF53474">
    <property type="entry name" value="alpha/beta-Hydrolases"/>
    <property type="match status" value="1"/>
</dbReference>
<dbReference type="GO" id="GO:0003824">
    <property type="term" value="F:catalytic activity"/>
    <property type="evidence" value="ECO:0007669"/>
    <property type="project" value="InterPro"/>
</dbReference>
<dbReference type="STRING" id="1122189.SAMN02745165_02992"/>
<dbReference type="Proteomes" id="UP000184171">
    <property type="component" value="Unassembled WGS sequence"/>
</dbReference>
<dbReference type="GO" id="GO:0016020">
    <property type="term" value="C:membrane"/>
    <property type="evidence" value="ECO:0007669"/>
    <property type="project" value="TreeGrafter"/>
</dbReference>
<name>A0A1M6LIA5_MALRU</name>
<keyword evidence="3" id="KW-1185">Reference proteome</keyword>
<dbReference type="RefSeq" id="WP_072909542.1">
    <property type="nucleotide sequence ID" value="NZ_FQZT01000013.1"/>
</dbReference>
<dbReference type="PANTHER" id="PTHR43798">
    <property type="entry name" value="MONOACYLGLYCEROL LIPASE"/>
    <property type="match status" value="1"/>
</dbReference>
<dbReference type="InterPro" id="IPR029058">
    <property type="entry name" value="AB_hydrolase_fold"/>
</dbReference>
<dbReference type="Pfam" id="PF00561">
    <property type="entry name" value="Abhydrolase_1"/>
    <property type="match status" value="1"/>
</dbReference>
<dbReference type="PANTHER" id="PTHR43798:SF24">
    <property type="entry name" value="CIS-3-ALKYL-4-ALKYLOXETAN-2-ONE DECARBOXYLASE"/>
    <property type="match status" value="1"/>
</dbReference>
<feature type="domain" description="AB hydrolase-1" evidence="1">
    <location>
        <begin position="35"/>
        <end position="280"/>
    </location>
</feature>
<dbReference type="Gene3D" id="3.40.50.1820">
    <property type="entry name" value="alpha/beta hydrolase"/>
    <property type="match status" value="1"/>
</dbReference>
<evidence type="ECO:0000313" key="3">
    <source>
        <dbReference type="Proteomes" id="UP000184171"/>
    </source>
</evidence>
<proteinExistence type="predicted"/>
<dbReference type="InterPro" id="IPR000639">
    <property type="entry name" value="Epox_hydrolase-like"/>
</dbReference>
<dbReference type="InterPro" id="IPR000073">
    <property type="entry name" value="AB_hydrolase_1"/>
</dbReference>
<evidence type="ECO:0000313" key="2">
    <source>
        <dbReference type="EMBL" id="SHJ70891.1"/>
    </source>
</evidence>
<dbReference type="EMBL" id="FQZT01000013">
    <property type="protein sequence ID" value="SHJ70891.1"/>
    <property type="molecule type" value="Genomic_DNA"/>
</dbReference>
<dbReference type="InterPro" id="IPR050266">
    <property type="entry name" value="AB_hydrolase_sf"/>
</dbReference>
<reference evidence="2 3" key="1">
    <citation type="submission" date="2016-11" db="EMBL/GenBank/DDBJ databases">
        <authorList>
            <person name="Jaros S."/>
            <person name="Januszkiewicz K."/>
            <person name="Wedrychowicz H."/>
        </authorList>
    </citation>
    <scope>NUCLEOTIDE SEQUENCE [LARGE SCALE GENOMIC DNA]</scope>
    <source>
        <strain evidence="2 3">DSM 5091</strain>
    </source>
</reference>
<evidence type="ECO:0000259" key="1">
    <source>
        <dbReference type="Pfam" id="PF00561"/>
    </source>
</evidence>
<sequence>MLDTPLMKKEYPFDGNFLQLGQLKYHYLDEGKGDPVVMLHGNPSWSFYYRNLVKELRDDYRVIVPDHIGCGLSDKPVDSMYSFTLKQRVDDLEALLDHLDIQSNITLVLHDWGGMIGMAYATRYPERIARLVFMNTAAFHLPKSKTFPVALRICRDTQLGAFLVQGFNLFARGAAFIGCKRKSMPVELRKAYCAPYDSWQSRVATLRFVQDIPLEEGDPGYDIVSEVDENLQQFADLPICICWGEKDFVFDVNFLKEWKQRLPKAEVHSFADCGHYILEDAKEDVIPIIRDFLAENPLPGQTL</sequence>
<dbReference type="PRINTS" id="PR00412">
    <property type="entry name" value="EPOXHYDRLASE"/>
</dbReference>
<dbReference type="AlphaFoldDB" id="A0A1M6LIA5"/>
<organism evidence="2 3">
    <name type="scientific">Malonomonas rubra DSM 5091</name>
    <dbReference type="NCBI Taxonomy" id="1122189"/>
    <lineage>
        <taxon>Bacteria</taxon>
        <taxon>Pseudomonadati</taxon>
        <taxon>Thermodesulfobacteriota</taxon>
        <taxon>Desulfuromonadia</taxon>
        <taxon>Desulfuromonadales</taxon>
        <taxon>Geopsychrobacteraceae</taxon>
        <taxon>Malonomonas</taxon>
    </lineage>
</organism>
<protein>
    <submittedName>
        <fullName evidence="2">Haloalkane dehalogenase</fullName>
    </submittedName>
</protein>
<gene>
    <name evidence="2" type="ORF">SAMN02745165_02992</name>
</gene>
<dbReference type="OrthoDB" id="9804723at2"/>
<dbReference type="PRINTS" id="PR00111">
    <property type="entry name" value="ABHYDROLASE"/>
</dbReference>